<dbReference type="EMBL" id="JXTC01000011">
    <property type="protein sequence ID" value="POO00785.1"/>
    <property type="molecule type" value="Genomic_DNA"/>
</dbReference>
<proteinExistence type="predicted"/>
<keyword evidence="3" id="KW-1185">Reference proteome</keyword>
<keyword evidence="1" id="KW-0812">Transmembrane</keyword>
<organism evidence="2 3">
    <name type="scientific">Trema orientale</name>
    <name type="common">Charcoal tree</name>
    <name type="synonym">Celtis orientalis</name>
    <dbReference type="NCBI Taxonomy" id="63057"/>
    <lineage>
        <taxon>Eukaryota</taxon>
        <taxon>Viridiplantae</taxon>
        <taxon>Streptophyta</taxon>
        <taxon>Embryophyta</taxon>
        <taxon>Tracheophyta</taxon>
        <taxon>Spermatophyta</taxon>
        <taxon>Magnoliopsida</taxon>
        <taxon>eudicotyledons</taxon>
        <taxon>Gunneridae</taxon>
        <taxon>Pentapetalae</taxon>
        <taxon>rosids</taxon>
        <taxon>fabids</taxon>
        <taxon>Rosales</taxon>
        <taxon>Cannabaceae</taxon>
        <taxon>Trema</taxon>
    </lineage>
</organism>
<reference evidence="3" key="1">
    <citation type="submission" date="2016-06" db="EMBL/GenBank/DDBJ databases">
        <title>Parallel loss of symbiosis genes in relatives of nitrogen-fixing non-legume Parasponia.</title>
        <authorList>
            <person name="Van Velzen R."/>
            <person name="Holmer R."/>
            <person name="Bu F."/>
            <person name="Rutten L."/>
            <person name="Van Zeijl A."/>
            <person name="Liu W."/>
            <person name="Santuari L."/>
            <person name="Cao Q."/>
            <person name="Sharma T."/>
            <person name="Shen D."/>
            <person name="Roswanjaya Y."/>
            <person name="Wardhani T."/>
            <person name="Kalhor M.S."/>
            <person name="Jansen J."/>
            <person name="Van den Hoogen J."/>
            <person name="Gungor B."/>
            <person name="Hartog M."/>
            <person name="Hontelez J."/>
            <person name="Verver J."/>
            <person name="Yang W.-C."/>
            <person name="Schijlen E."/>
            <person name="Repin R."/>
            <person name="Schilthuizen M."/>
            <person name="Schranz E."/>
            <person name="Heidstra R."/>
            <person name="Miyata K."/>
            <person name="Fedorova E."/>
            <person name="Kohlen W."/>
            <person name="Bisseling T."/>
            <person name="Smit S."/>
            <person name="Geurts R."/>
        </authorList>
    </citation>
    <scope>NUCLEOTIDE SEQUENCE [LARGE SCALE GENOMIC DNA]</scope>
    <source>
        <strain evidence="3">cv. RG33-2</strain>
    </source>
</reference>
<name>A0A2P5FSL0_TREOI</name>
<feature type="transmembrane region" description="Helical" evidence="1">
    <location>
        <begin position="66"/>
        <end position="85"/>
    </location>
</feature>
<evidence type="ECO:0000313" key="2">
    <source>
        <dbReference type="EMBL" id="POO00785.1"/>
    </source>
</evidence>
<dbReference type="Proteomes" id="UP000237000">
    <property type="component" value="Unassembled WGS sequence"/>
</dbReference>
<dbReference type="InParanoid" id="A0A2P5FSL0"/>
<sequence>MSSQTKNDTSYCLLKTTLLYLVPCRKRSNFTETKNQSAVLVDWLVMASILDLQLPGMRSGPSSSALTVATVLGSSTMIVLASFTWGPVKSFPRLLGADSRRRLFDSRLELNGSASNMEMVKGFL</sequence>
<comment type="caution">
    <text evidence="2">The sequence shown here is derived from an EMBL/GenBank/DDBJ whole genome shotgun (WGS) entry which is preliminary data.</text>
</comment>
<evidence type="ECO:0000256" key="1">
    <source>
        <dbReference type="SAM" id="Phobius"/>
    </source>
</evidence>
<keyword evidence="1" id="KW-1133">Transmembrane helix</keyword>
<dbReference type="AlphaFoldDB" id="A0A2P5FSL0"/>
<evidence type="ECO:0008006" key="4">
    <source>
        <dbReference type="Google" id="ProtNLM"/>
    </source>
</evidence>
<accession>A0A2P5FSL0</accession>
<gene>
    <name evidence="2" type="ORF">TorRG33x02_034160</name>
</gene>
<dbReference type="OrthoDB" id="10343512at2759"/>
<protein>
    <recommendedName>
        <fullName evidence="4">Transmembrane protein</fullName>
    </recommendedName>
</protein>
<evidence type="ECO:0000313" key="3">
    <source>
        <dbReference type="Proteomes" id="UP000237000"/>
    </source>
</evidence>
<keyword evidence="1" id="KW-0472">Membrane</keyword>